<dbReference type="CDD" id="cd00257">
    <property type="entry name" value="beta-trefoil_FSCN-like"/>
    <property type="match status" value="1"/>
</dbReference>
<sequence>MVCKLEEALHSYDPNFSRCQSRALLCSLKGLAFRMDNGMYWSSMPAGIRGKDYRDYTGSFQVCQADGGKVKIIDYKDNVLGVDTSDVRNTTKAAKGNKAYLFEFQLVYHKDKVAFRSTNGKFVCRIYYTKDMTSLEAVKDIADDNCLFERVGAEL</sequence>
<accession>A0AAV7Q6D9</accession>
<dbReference type="SUPFAM" id="SSF50405">
    <property type="entry name" value="Actin-crosslinking proteins"/>
    <property type="match status" value="1"/>
</dbReference>
<dbReference type="AlphaFoldDB" id="A0AAV7Q6D9"/>
<dbReference type="EMBL" id="JANPWB010000010">
    <property type="protein sequence ID" value="KAJ1134764.1"/>
    <property type="molecule type" value="Genomic_DNA"/>
</dbReference>
<dbReference type="Gene3D" id="2.80.10.50">
    <property type="match status" value="1"/>
</dbReference>
<name>A0AAV7Q6D9_PLEWA</name>
<dbReference type="Proteomes" id="UP001066276">
    <property type="component" value="Chromosome 6"/>
</dbReference>
<gene>
    <name evidence="1" type="ORF">NDU88_001211</name>
</gene>
<protein>
    <submittedName>
        <fullName evidence="1">Uncharacterized protein</fullName>
    </submittedName>
</protein>
<keyword evidence="2" id="KW-1185">Reference proteome</keyword>
<dbReference type="InterPro" id="IPR008999">
    <property type="entry name" value="Actin-crosslinking"/>
</dbReference>
<evidence type="ECO:0000313" key="1">
    <source>
        <dbReference type="EMBL" id="KAJ1134764.1"/>
    </source>
</evidence>
<evidence type="ECO:0000313" key="2">
    <source>
        <dbReference type="Proteomes" id="UP001066276"/>
    </source>
</evidence>
<organism evidence="1 2">
    <name type="scientific">Pleurodeles waltl</name>
    <name type="common">Iberian ribbed newt</name>
    <dbReference type="NCBI Taxonomy" id="8319"/>
    <lineage>
        <taxon>Eukaryota</taxon>
        <taxon>Metazoa</taxon>
        <taxon>Chordata</taxon>
        <taxon>Craniata</taxon>
        <taxon>Vertebrata</taxon>
        <taxon>Euteleostomi</taxon>
        <taxon>Amphibia</taxon>
        <taxon>Batrachia</taxon>
        <taxon>Caudata</taxon>
        <taxon>Salamandroidea</taxon>
        <taxon>Salamandridae</taxon>
        <taxon>Pleurodelinae</taxon>
        <taxon>Pleurodeles</taxon>
    </lineage>
</organism>
<comment type="caution">
    <text evidence="1">The sequence shown here is derived from an EMBL/GenBank/DDBJ whole genome shotgun (WGS) entry which is preliminary data.</text>
</comment>
<proteinExistence type="predicted"/>
<reference evidence="1" key="1">
    <citation type="journal article" date="2022" name="bioRxiv">
        <title>Sequencing and chromosome-scale assembly of the giantPleurodeles waltlgenome.</title>
        <authorList>
            <person name="Brown T."/>
            <person name="Elewa A."/>
            <person name="Iarovenko S."/>
            <person name="Subramanian E."/>
            <person name="Araus A.J."/>
            <person name="Petzold A."/>
            <person name="Susuki M."/>
            <person name="Suzuki K.-i.T."/>
            <person name="Hayashi T."/>
            <person name="Toyoda A."/>
            <person name="Oliveira C."/>
            <person name="Osipova E."/>
            <person name="Leigh N.D."/>
            <person name="Simon A."/>
            <person name="Yun M.H."/>
        </authorList>
    </citation>
    <scope>NUCLEOTIDE SEQUENCE</scope>
    <source>
        <strain evidence="1">20211129_DDA</strain>
        <tissue evidence="1">Liver</tissue>
    </source>
</reference>